<dbReference type="GO" id="GO:0006511">
    <property type="term" value="P:ubiquitin-dependent protein catabolic process"/>
    <property type="evidence" value="ECO:0007669"/>
    <property type="project" value="InterPro"/>
</dbReference>
<dbReference type="Pfam" id="PF00227">
    <property type="entry name" value="Proteasome"/>
    <property type="match status" value="1"/>
</dbReference>
<dbReference type="InterPro" id="IPR029055">
    <property type="entry name" value="Ntn_hydrolases_N"/>
</dbReference>
<dbReference type="InterPro" id="IPR000426">
    <property type="entry name" value="Proteasome_asu_N"/>
</dbReference>
<evidence type="ECO:0000256" key="1">
    <source>
        <dbReference type="ARBA" id="ARBA00022942"/>
    </source>
</evidence>
<gene>
    <name evidence="5" type="ORF">CWI36_0003p0030</name>
    <name evidence="4" type="ORF">CWI36_0018p0030</name>
    <name evidence="3" type="ORF">CWI39_1504p0010</name>
</gene>
<protein>
    <submittedName>
        <fullName evidence="3">Subunit alpha of proteasome</fullName>
    </submittedName>
    <submittedName>
        <fullName evidence="5">Subunit alpha type-4 of proteasome</fullName>
    </submittedName>
</protein>
<dbReference type="Proteomes" id="UP000291404">
    <property type="component" value="Unassembled WGS sequence"/>
</dbReference>
<dbReference type="GO" id="GO:0019773">
    <property type="term" value="C:proteasome core complex, alpha-subunit complex"/>
    <property type="evidence" value="ECO:0007669"/>
    <property type="project" value="InterPro"/>
</dbReference>
<dbReference type="STRING" id="148818.A0A4Q9LQQ2"/>
<name>A0A4Q9LQQ2_9MICR</name>
<dbReference type="EMBL" id="PIXR01001504">
    <property type="protein sequence ID" value="TBU01032.1"/>
    <property type="molecule type" value="Genomic_DNA"/>
</dbReference>
<dbReference type="Pfam" id="PF10584">
    <property type="entry name" value="Proteasome_A_N"/>
    <property type="match status" value="1"/>
</dbReference>
<organism evidence="5 6">
    <name type="scientific">Hamiltosporidium magnivora</name>
    <dbReference type="NCBI Taxonomy" id="148818"/>
    <lineage>
        <taxon>Eukaryota</taxon>
        <taxon>Fungi</taxon>
        <taxon>Fungi incertae sedis</taxon>
        <taxon>Microsporidia</taxon>
        <taxon>Dubosqiidae</taxon>
        <taxon>Hamiltosporidium</taxon>
    </lineage>
</organism>
<accession>A0A4Q9LQQ2</accession>
<dbReference type="EMBL" id="PITI01000018">
    <property type="protein sequence ID" value="TBU09567.1"/>
    <property type="molecule type" value="Genomic_DNA"/>
</dbReference>
<evidence type="ECO:0000313" key="7">
    <source>
        <dbReference type="Proteomes" id="UP000293045"/>
    </source>
</evidence>
<keyword evidence="1 5" id="KW-0647">Proteasome</keyword>
<sequence>MVYDNALAVFSPDGRLIQVEYAQHASEQGSLVVFSTSKEYISVCIEKKGSNKMLVEDDEQKIVLIDPDQHFYMAYAGLSPDSYVIIEKARVICRNYKLQTSENITLTQLAVRLSGVKQKYTIQGGKRPFGIRSILFGFEDEQSKAYIVEPDGNFSGYRCGSIGQKSGKVNEFMEKSNESDPFLLTISSLSEVIQLNTSRIVSFDIYPDKIVKKSEDEIKSAVSGISERIKVE</sequence>
<dbReference type="VEuPathDB" id="MicrosporidiaDB:CWI36_0003p0030"/>
<comment type="caution">
    <text evidence="5">The sequence shown here is derived from an EMBL/GenBank/DDBJ whole genome shotgun (WGS) entry which is preliminary data.</text>
</comment>
<dbReference type="EMBL" id="PITI01000003">
    <property type="protein sequence ID" value="TBU09740.1"/>
    <property type="molecule type" value="Genomic_DNA"/>
</dbReference>
<evidence type="ECO:0000313" key="6">
    <source>
        <dbReference type="Proteomes" id="UP000291404"/>
    </source>
</evidence>
<dbReference type="Gene3D" id="3.60.20.10">
    <property type="entry name" value="Glutamine Phosphoribosylpyrophosphate, subunit 1, domain 1"/>
    <property type="match status" value="1"/>
</dbReference>
<feature type="domain" description="Proteasome alpha-type subunits" evidence="2">
    <location>
        <begin position="3"/>
        <end position="25"/>
    </location>
</feature>
<dbReference type="Proteomes" id="UP000293045">
    <property type="component" value="Unassembled WGS sequence"/>
</dbReference>
<proteinExistence type="predicted"/>
<dbReference type="SMART" id="SM00948">
    <property type="entry name" value="Proteasome_A_N"/>
    <property type="match status" value="1"/>
</dbReference>
<dbReference type="InterPro" id="IPR001353">
    <property type="entry name" value="Proteasome_sua/b"/>
</dbReference>
<keyword evidence="6" id="KW-1185">Reference proteome</keyword>
<reference evidence="6 7" key="1">
    <citation type="submission" date="2017-12" db="EMBL/GenBank/DDBJ databases">
        <authorList>
            <person name="Pombert J.-F."/>
            <person name="Haag K.L."/>
            <person name="Ebert D."/>
        </authorList>
    </citation>
    <scope>NUCLEOTIDE SEQUENCE [LARGE SCALE GENOMIC DNA]</scope>
    <source>
        <strain evidence="5">BE-OM-2</strain>
        <strain evidence="3">IL-BN-2</strain>
    </source>
</reference>
<evidence type="ECO:0000313" key="3">
    <source>
        <dbReference type="EMBL" id="TBU01032.1"/>
    </source>
</evidence>
<dbReference type="VEuPathDB" id="MicrosporidiaDB:CWI36_0018p0030"/>
<dbReference type="InterPro" id="IPR050115">
    <property type="entry name" value="Proteasome_alpha"/>
</dbReference>
<dbReference type="AlphaFoldDB" id="A0A4Q9LQQ2"/>
<evidence type="ECO:0000313" key="5">
    <source>
        <dbReference type="EMBL" id="TBU09740.1"/>
    </source>
</evidence>
<dbReference type="PANTHER" id="PTHR11599">
    <property type="entry name" value="PROTEASOME SUBUNIT ALPHA/BETA"/>
    <property type="match status" value="1"/>
</dbReference>
<dbReference type="VEuPathDB" id="MicrosporidiaDB:CWI39_1504p0010"/>
<dbReference type="SUPFAM" id="SSF56235">
    <property type="entry name" value="N-terminal nucleophile aminohydrolases (Ntn hydrolases)"/>
    <property type="match status" value="1"/>
</dbReference>
<evidence type="ECO:0000259" key="2">
    <source>
        <dbReference type="SMART" id="SM00948"/>
    </source>
</evidence>
<evidence type="ECO:0000313" key="4">
    <source>
        <dbReference type="EMBL" id="TBU09567.1"/>
    </source>
</evidence>